<sequence length="500" mass="55817">MSMFVLYGGVASVGMLPLYLRIPSGERLPAGKSPKAVLQWGVPAQDAQAQFVLNPLKALIRAGHRRTCREFWRQNGMKAAGENEEWAYEFQVAVFQMDALAIWTKAGPAALVPAGGRARMVRRGRLLSPPVSGGAAGWRELPPEEQEAYHIRRAKRDAVRAVYTLGLCTGLVKVGINREGNTVLIGLEACPVLDDRLAELFAEAMNRYAEKLEAAEKTEGSWQSGLAAPAGVRLGADPEFVLRRPDGGFVPANRFLEKSGTVGCDAVVLSRDRVIHPLAELRPKPCDTPRELVRELYRTMRQAARQIPDTSLSWLAGSMPGKGLSTGGHVHISGVWLHHHLLRALDNYVALPLVLAEGEAAGQRRPKYGFLGDVRRKRHGGFEYRTLPSWLSDPDLALAVLTLMHTVALYYRELRQTPLDHLDVQRAYYNGDKAELLPIARKLWADLMRLPAYRNSRAVLEPFRERLFRMEGWDEQADFRKPWKIPPYQEKGATPPAFML</sequence>
<protein>
    <submittedName>
        <fullName evidence="1">Amidoligase domain-containing protein</fullName>
    </submittedName>
</protein>
<name>A0ACC7NS08_9BACL</name>
<evidence type="ECO:0000313" key="2">
    <source>
        <dbReference type="Proteomes" id="UP001631969"/>
    </source>
</evidence>
<keyword evidence="2" id="KW-1185">Reference proteome</keyword>
<organism evidence="1 2">
    <name type="scientific">Paenibacillus mesotrionivorans</name>
    <dbReference type="NCBI Taxonomy" id="3160968"/>
    <lineage>
        <taxon>Bacteria</taxon>
        <taxon>Bacillati</taxon>
        <taxon>Bacillota</taxon>
        <taxon>Bacilli</taxon>
        <taxon>Bacillales</taxon>
        <taxon>Paenibacillaceae</taxon>
        <taxon>Paenibacillus</taxon>
    </lineage>
</organism>
<dbReference type="Proteomes" id="UP001631969">
    <property type="component" value="Unassembled WGS sequence"/>
</dbReference>
<comment type="caution">
    <text evidence="1">The sequence shown here is derived from an EMBL/GenBank/DDBJ whole genome shotgun (WGS) entry which is preliminary data.</text>
</comment>
<proteinExistence type="predicted"/>
<gene>
    <name evidence="1" type="ORF">ACI1P1_00600</name>
</gene>
<accession>A0ACC7NS08</accession>
<dbReference type="EMBL" id="JBJURJ010000001">
    <property type="protein sequence ID" value="MFM9326785.1"/>
    <property type="molecule type" value="Genomic_DNA"/>
</dbReference>
<evidence type="ECO:0000313" key="1">
    <source>
        <dbReference type="EMBL" id="MFM9326785.1"/>
    </source>
</evidence>
<reference evidence="1" key="1">
    <citation type="submission" date="2024-12" db="EMBL/GenBank/DDBJ databases">
        <authorList>
            <person name="Wu N."/>
        </authorList>
    </citation>
    <scope>NUCLEOTIDE SEQUENCE</scope>
    <source>
        <strain evidence="1">P15</strain>
    </source>
</reference>